<accession>A0A3E1NDS5</accession>
<dbReference type="RefSeq" id="WP_116849442.1">
    <property type="nucleotide sequence ID" value="NZ_QTJU01000012.1"/>
</dbReference>
<evidence type="ECO:0000313" key="8">
    <source>
        <dbReference type="EMBL" id="RFM25994.1"/>
    </source>
</evidence>
<dbReference type="Proteomes" id="UP000261284">
    <property type="component" value="Unassembled WGS sequence"/>
</dbReference>
<dbReference type="PROSITE" id="PS50249">
    <property type="entry name" value="MPN"/>
    <property type="match status" value="1"/>
</dbReference>
<dbReference type="Pfam" id="PF20582">
    <property type="entry name" value="UPF0758_N"/>
    <property type="match status" value="1"/>
</dbReference>
<evidence type="ECO:0000256" key="4">
    <source>
        <dbReference type="ARBA" id="ARBA00022833"/>
    </source>
</evidence>
<name>A0A3E1NDS5_9BACT</name>
<dbReference type="NCBIfam" id="TIGR00608">
    <property type="entry name" value="radc"/>
    <property type="match status" value="1"/>
</dbReference>
<comment type="similarity">
    <text evidence="6">Belongs to the UPF0758 family.</text>
</comment>
<dbReference type="OrthoDB" id="9804482at2"/>
<feature type="domain" description="MPN" evidence="7">
    <location>
        <begin position="106"/>
        <end position="228"/>
    </location>
</feature>
<keyword evidence="9" id="KW-1185">Reference proteome</keyword>
<evidence type="ECO:0000256" key="3">
    <source>
        <dbReference type="ARBA" id="ARBA00022801"/>
    </source>
</evidence>
<organism evidence="8 9">
    <name type="scientific">Deminuibacter soli</name>
    <dbReference type="NCBI Taxonomy" id="2291815"/>
    <lineage>
        <taxon>Bacteria</taxon>
        <taxon>Pseudomonadati</taxon>
        <taxon>Bacteroidota</taxon>
        <taxon>Chitinophagia</taxon>
        <taxon>Chitinophagales</taxon>
        <taxon>Chitinophagaceae</taxon>
        <taxon>Deminuibacter</taxon>
    </lineage>
</organism>
<comment type="caution">
    <text evidence="8">The sequence shown here is derived from an EMBL/GenBank/DDBJ whole genome shotgun (WGS) entry which is preliminary data.</text>
</comment>
<dbReference type="PROSITE" id="PS01302">
    <property type="entry name" value="UPF0758"/>
    <property type="match status" value="1"/>
</dbReference>
<evidence type="ECO:0000256" key="1">
    <source>
        <dbReference type="ARBA" id="ARBA00022670"/>
    </source>
</evidence>
<dbReference type="EMBL" id="QTJU01000012">
    <property type="protein sequence ID" value="RFM25994.1"/>
    <property type="molecule type" value="Genomic_DNA"/>
</dbReference>
<dbReference type="InterPro" id="IPR046778">
    <property type="entry name" value="UPF0758_N"/>
</dbReference>
<evidence type="ECO:0000256" key="5">
    <source>
        <dbReference type="ARBA" id="ARBA00023049"/>
    </source>
</evidence>
<dbReference type="NCBIfam" id="NF000642">
    <property type="entry name" value="PRK00024.1"/>
    <property type="match status" value="1"/>
</dbReference>
<evidence type="ECO:0000259" key="7">
    <source>
        <dbReference type="PROSITE" id="PS50249"/>
    </source>
</evidence>
<reference evidence="8 9" key="1">
    <citation type="submission" date="2018-08" db="EMBL/GenBank/DDBJ databases">
        <title>Chitinophagaceae sp. K23C18032701, a novel bacterium isolated from forest soil.</title>
        <authorList>
            <person name="Wang C."/>
        </authorList>
    </citation>
    <scope>NUCLEOTIDE SEQUENCE [LARGE SCALE GENOMIC DNA]</scope>
    <source>
        <strain evidence="8 9">K23C18032701</strain>
    </source>
</reference>
<dbReference type="Pfam" id="PF04002">
    <property type="entry name" value="RadC"/>
    <property type="match status" value="1"/>
</dbReference>
<dbReference type="InterPro" id="IPR001405">
    <property type="entry name" value="UPF0758"/>
</dbReference>
<keyword evidence="1" id="KW-0645">Protease</keyword>
<evidence type="ECO:0000256" key="6">
    <source>
        <dbReference type="RuleBase" id="RU003797"/>
    </source>
</evidence>
<keyword evidence="4" id="KW-0862">Zinc</keyword>
<dbReference type="GO" id="GO:0006508">
    <property type="term" value="P:proteolysis"/>
    <property type="evidence" value="ECO:0007669"/>
    <property type="project" value="UniProtKB-KW"/>
</dbReference>
<evidence type="ECO:0000256" key="2">
    <source>
        <dbReference type="ARBA" id="ARBA00022723"/>
    </source>
</evidence>
<sequence length="228" mass="25223">MKGKPIKQWATDDRPREKLVQKGAQNLSNSELLAIVINNGTHCFSAVDIAKSLLDCSGNDLHKLGRLTPKEISKLKIRGLGEKRAMSIVAALELGIRRNAGSKKEAITHSTDMVHYLKVHLQFKKQEAFAVVFLNANNKVNHFEIISEGGITGTVADPRVIFRKALEHEAVSIILCHNHPSGSLRPSRADKELTRKLKEGAALFDIQVLDHIIVSEEGFYSFADQGLL</sequence>
<keyword evidence="5" id="KW-0482">Metalloprotease</keyword>
<evidence type="ECO:0000313" key="9">
    <source>
        <dbReference type="Proteomes" id="UP000261284"/>
    </source>
</evidence>
<dbReference type="CDD" id="cd08071">
    <property type="entry name" value="MPN_DUF2466"/>
    <property type="match status" value="1"/>
</dbReference>
<dbReference type="InterPro" id="IPR025657">
    <property type="entry name" value="RadC_JAB"/>
</dbReference>
<dbReference type="InterPro" id="IPR020891">
    <property type="entry name" value="UPF0758_CS"/>
</dbReference>
<proteinExistence type="inferred from homology"/>
<dbReference type="PANTHER" id="PTHR30471:SF3">
    <property type="entry name" value="UPF0758 PROTEIN YEES-RELATED"/>
    <property type="match status" value="1"/>
</dbReference>
<keyword evidence="3" id="KW-0378">Hydrolase</keyword>
<dbReference type="PANTHER" id="PTHR30471">
    <property type="entry name" value="DNA REPAIR PROTEIN RADC"/>
    <property type="match status" value="1"/>
</dbReference>
<dbReference type="GO" id="GO:0046872">
    <property type="term" value="F:metal ion binding"/>
    <property type="evidence" value="ECO:0007669"/>
    <property type="project" value="UniProtKB-KW"/>
</dbReference>
<dbReference type="GO" id="GO:0008237">
    <property type="term" value="F:metallopeptidase activity"/>
    <property type="evidence" value="ECO:0007669"/>
    <property type="project" value="UniProtKB-KW"/>
</dbReference>
<dbReference type="InterPro" id="IPR037518">
    <property type="entry name" value="MPN"/>
</dbReference>
<keyword evidence="2" id="KW-0479">Metal-binding</keyword>
<dbReference type="AlphaFoldDB" id="A0A3E1NDS5"/>
<dbReference type="Gene3D" id="3.40.140.10">
    <property type="entry name" value="Cytidine Deaminase, domain 2"/>
    <property type="match status" value="1"/>
</dbReference>
<protein>
    <submittedName>
        <fullName evidence="8">DNA repair protein RadC</fullName>
    </submittedName>
</protein>
<gene>
    <name evidence="8" type="ORF">DXN05_21925</name>
</gene>